<comment type="similarity">
    <text evidence="1">Belongs to the 'GDXG' lipolytic enzyme family.</text>
</comment>
<dbReference type="InterPro" id="IPR013094">
    <property type="entry name" value="AB_hydrolase_3"/>
</dbReference>
<feature type="chain" id="PRO_5045452524" evidence="3">
    <location>
        <begin position="19"/>
        <end position="355"/>
    </location>
</feature>
<accession>A0ABU8S239</accession>
<evidence type="ECO:0000256" key="3">
    <source>
        <dbReference type="SAM" id="SignalP"/>
    </source>
</evidence>
<gene>
    <name evidence="5" type="ORF">WG901_21775</name>
</gene>
<sequence>MFALAMMAAIVGSTMARADERTAEPKSELPAASLDIPAFVYAPSPLSSEAQKRTYARSLAGPGNGTITPPTNPKIVATMRSVVNAMFEKSLPFVRERYPVETSQETVAGVEIIRVRPKGGVAAKNRRRILIEVHGGSFMVGWPSVALLDAIPVASLSGIEVVAINYRLYPEAVHPAALEDLSVVYREVLKTHAPRNIGIFGGSAGGVVTLQSIPWFKRHGLPMPGAIAPLSSAFRTAIGDSEIWNFSGGFARPGTTLVAKGGYFGSDYDRRDMLPEVTPDSLTFYPPTLWISGTRAPEMSGVVTGHASLLKQGVQSELYMIEGGWHQSYSTAPETPESQDAMRYLANWFDKHLGR</sequence>
<dbReference type="RefSeq" id="WP_339589234.1">
    <property type="nucleotide sequence ID" value="NZ_JBBHJZ010000006.1"/>
</dbReference>
<reference evidence="5 6" key="1">
    <citation type="submission" date="2024-03" db="EMBL/GenBank/DDBJ databases">
        <authorList>
            <person name="Jo J.-H."/>
        </authorList>
    </citation>
    <scope>NUCLEOTIDE SEQUENCE [LARGE SCALE GENOMIC DNA]</scope>
    <source>
        <strain evidence="5 6">PS1R-30</strain>
    </source>
</reference>
<keyword evidence="3" id="KW-0732">Signal</keyword>
<comment type="caution">
    <text evidence="5">The sequence shown here is derived from an EMBL/GenBank/DDBJ whole genome shotgun (WGS) entry which is preliminary data.</text>
</comment>
<proteinExistence type="inferred from homology"/>
<name>A0ABU8S239_9SPHN</name>
<organism evidence="5 6">
    <name type="scientific">Novosphingobium anseongense</name>
    <dbReference type="NCBI Taxonomy" id="3133436"/>
    <lineage>
        <taxon>Bacteria</taxon>
        <taxon>Pseudomonadati</taxon>
        <taxon>Pseudomonadota</taxon>
        <taxon>Alphaproteobacteria</taxon>
        <taxon>Sphingomonadales</taxon>
        <taxon>Sphingomonadaceae</taxon>
        <taxon>Novosphingobium</taxon>
    </lineage>
</organism>
<feature type="signal peptide" evidence="3">
    <location>
        <begin position="1"/>
        <end position="18"/>
    </location>
</feature>
<feature type="domain" description="Alpha/beta hydrolase fold-3" evidence="4">
    <location>
        <begin position="131"/>
        <end position="327"/>
    </location>
</feature>
<dbReference type="SUPFAM" id="SSF53474">
    <property type="entry name" value="alpha/beta-Hydrolases"/>
    <property type="match status" value="1"/>
</dbReference>
<protein>
    <submittedName>
        <fullName evidence="5">Alpha/beta hydrolase</fullName>
    </submittedName>
</protein>
<evidence type="ECO:0000259" key="4">
    <source>
        <dbReference type="Pfam" id="PF07859"/>
    </source>
</evidence>
<evidence type="ECO:0000256" key="1">
    <source>
        <dbReference type="ARBA" id="ARBA00010515"/>
    </source>
</evidence>
<dbReference type="PANTHER" id="PTHR48081:SF30">
    <property type="entry name" value="ACETYL-HYDROLASE LIPR-RELATED"/>
    <property type="match status" value="1"/>
</dbReference>
<evidence type="ECO:0000313" key="5">
    <source>
        <dbReference type="EMBL" id="MEJ5979298.1"/>
    </source>
</evidence>
<evidence type="ECO:0000256" key="2">
    <source>
        <dbReference type="ARBA" id="ARBA00022801"/>
    </source>
</evidence>
<dbReference type="Proteomes" id="UP001361239">
    <property type="component" value="Unassembled WGS sequence"/>
</dbReference>
<dbReference type="PANTHER" id="PTHR48081">
    <property type="entry name" value="AB HYDROLASE SUPERFAMILY PROTEIN C4A8.06C"/>
    <property type="match status" value="1"/>
</dbReference>
<dbReference type="Pfam" id="PF07859">
    <property type="entry name" value="Abhydrolase_3"/>
    <property type="match status" value="1"/>
</dbReference>
<dbReference type="InterPro" id="IPR050300">
    <property type="entry name" value="GDXG_lipolytic_enzyme"/>
</dbReference>
<dbReference type="EMBL" id="JBBHJZ010000006">
    <property type="protein sequence ID" value="MEJ5979298.1"/>
    <property type="molecule type" value="Genomic_DNA"/>
</dbReference>
<dbReference type="InterPro" id="IPR029058">
    <property type="entry name" value="AB_hydrolase_fold"/>
</dbReference>
<evidence type="ECO:0000313" key="6">
    <source>
        <dbReference type="Proteomes" id="UP001361239"/>
    </source>
</evidence>
<keyword evidence="6" id="KW-1185">Reference proteome</keyword>
<dbReference type="Gene3D" id="3.40.50.1820">
    <property type="entry name" value="alpha/beta hydrolase"/>
    <property type="match status" value="1"/>
</dbReference>
<keyword evidence="2 5" id="KW-0378">Hydrolase</keyword>
<dbReference type="GO" id="GO:0016787">
    <property type="term" value="F:hydrolase activity"/>
    <property type="evidence" value="ECO:0007669"/>
    <property type="project" value="UniProtKB-KW"/>
</dbReference>